<keyword evidence="4 6" id="KW-1133">Transmembrane helix</keyword>
<proteinExistence type="predicted"/>
<dbReference type="InterPro" id="IPR038766">
    <property type="entry name" value="Membrane_comp_ABC_pdt"/>
</dbReference>
<dbReference type="Proteomes" id="UP000033166">
    <property type="component" value="Chromosome I"/>
</dbReference>
<gene>
    <name evidence="8" type="ORF">LACPI_1243</name>
</gene>
<feature type="transmembrane region" description="Helical" evidence="6">
    <location>
        <begin position="307"/>
        <end position="325"/>
    </location>
</feature>
<evidence type="ECO:0000259" key="7">
    <source>
        <dbReference type="Pfam" id="PF02687"/>
    </source>
</evidence>
<evidence type="ECO:0000313" key="9">
    <source>
        <dbReference type="Proteomes" id="UP000033166"/>
    </source>
</evidence>
<protein>
    <submittedName>
        <fullName evidence="8">ABC transporter permease protein</fullName>
    </submittedName>
</protein>
<dbReference type="STRING" id="1364.LP2241_30244"/>
<reference evidence="9" key="1">
    <citation type="submission" date="2015-01" db="EMBL/GenBank/DDBJ databases">
        <authorList>
            <person name="Andreevskaya M."/>
        </authorList>
    </citation>
    <scope>NUCLEOTIDE SEQUENCE [LARGE SCALE GENOMIC DNA]</scope>
    <source>
        <strain evidence="9">MKFS47</strain>
    </source>
</reference>
<evidence type="ECO:0000256" key="6">
    <source>
        <dbReference type="SAM" id="Phobius"/>
    </source>
</evidence>
<dbReference type="HOGENOM" id="CLU_005531_2_1_9"/>
<organism evidence="8 9">
    <name type="scientific">Pseudolactococcus piscium MKFS47</name>
    <dbReference type="NCBI Taxonomy" id="297352"/>
    <lineage>
        <taxon>Bacteria</taxon>
        <taxon>Bacillati</taxon>
        <taxon>Bacillota</taxon>
        <taxon>Bacilli</taxon>
        <taxon>Lactobacillales</taxon>
        <taxon>Streptococcaceae</taxon>
        <taxon>Pseudolactococcus</taxon>
    </lineage>
</organism>
<evidence type="ECO:0000313" key="8">
    <source>
        <dbReference type="EMBL" id="CEN28443.1"/>
    </source>
</evidence>
<evidence type="ECO:0000256" key="3">
    <source>
        <dbReference type="ARBA" id="ARBA00022692"/>
    </source>
</evidence>
<evidence type="ECO:0000256" key="5">
    <source>
        <dbReference type="ARBA" id="ARBA00023136"/>
    </source>
</evidence>
<feature type="transmembrane region" description="Helical" evidence="6">
    <location>
        <begin position="423"/>
        <end position="443"/>
    </location>
</feature>
<feature type="transmembrane region" description="Helical" evidence="6">
    <location>
        <begin position="677"/>
        <end position="699"/>
    </location>
</feature>
<dbReference type="InterPro" id="IPR003838">
    <property type="entry name" value="ABC3_permease_C"/>
</dbReference>
<keyword evidence="2" id="KW-1003">Cell membrane</keyword>
<feature type="transmembrane region" description="Helical" evidence="6">
    <location>
        <begin position="256"/>
        <end position="276"/>
    </location>
</feature>
<keyword evidence="3 6" id="KW-0812">Transmembrane</keyword>
<dbReference type="EMBL" id="LN774769">
    <property type="protein sequence ID" value="CEN28443.1"/>
    <property type="molecule type" value="Genomic_DNA"/>
</dbReference>
<feature type="transmembrane region" description="Helical" evidence="6">
    <location>
        <begin position="719"/>
        <end position="740"/>
    </location>
</feature>
<sequence length="757" mass="84923">MTFLNLKLRRDFRKNWTQFFSVFLMAFLSVLIFVGLQGAWHGLEVSLDTYIKDANLADSWVMSTGFTKQDKDEISTINGVKQTGETTRIQVKVDKKAGSEKQLFLETFQSKLTQPHLVNGEKLQENKSGLWLNINYAKANKLKVGDRMTVTSQGKSVSLKVLGLVQSADRIYFTGTEAFISPNDADYGYGYVSSATLKHELGYQGGSNVLEIKGQPAKIRDKLATILGKRLVAYNDRHTLVDVSDALDRVGQIRNLSYLFSFIFILLAILAMYTTIRRMIETQEKEIAILKALGISSLKIGWHYTSFGLLVGSAGAILGVAISPVMSRFVLGTQKDMFAIPSWTIAYSMSSVVVILLVLSICILASYLASRDAIKGLPAEFLRGNKQKVGLKVVLERFSSLWQSLRFEQRWAIRDALSNKVRLLMGVIGVAFGMMLLIAGIGMPQSINHLVDKAYHEDFSYDTRLHIANYDAVKANYPKGQWVEIKQAKFTPDDGYNRLLVVISDGNYVNMKTESGEPIKSDGIYVTKGFANRAKLTVGQDLEVTPYLDGKPYRFKIKGIITSETNQGAYIKQALFEKEKGKFSPTTLLIRDADYTDKLKNDKQVVSRIKMRDQEKNAKDFVASLMSIFLMIVGFAILLVVVVLYNLGSLNFVERTRDYATLSVLGFKKDELRRITMLENIGTTAIGWLLGLPLGFWFLTAYVKTFSTIKLEYTSYVTWHNILLSTVIVVLCSMSTTVFISSRIKHLDRVQALKGVE</sequence>
<evidence type="ECO:0000256" key="1">
    <source>
        <dbReference type="ARBA" id="ARBA00004651"/>
    </source>
</evidence>
<comment type="subcellular location">
    <subcellularLocation>
        <location evidence="1">Cell membrane</location>
        <topology evidence="1">Multi-pass membrane protein</topology>
    </subcellularLocation>
</comment>
<name>A0A0D6DWV8_9LACT</name>
<dbReference type="PANTHER" id="PTHR30287">
    <property type="entry name" value="MEMBRANE COMPONENT OF PREDICTED ABC SUPERFAMILY METABOLITE UPTAKE TRANSPORTER"/>
    <property type="match status" value="1"/>
</dbReference>
<dbReference type="RefSeq" id="WP_047915578.1">
    <property type="nucleotide sequence ID" value="NZ_LN774769.1"/>
</dbReference>
<evidence type="ECO:0000256" key="4">
    <source>
        <dbReference type="ARBA" id="ARBA00022989"/>
    </source>
</evidence>
<feature type="domain" description="ABC3 transporter permease C-terminal" evidence="7">
    <location>
        <begin position="259"/>
        <end position="374"/>
    </location>
</feature>
<dbReference type="PANTHER" id="PTHR30287:SF1">
    <property type="entry name" value="INNER MEMBRANE PROTEIN"/>
    <property type="match status" value="1"/>
</dbReference>
<feature type="domain" description="ABC3 transporter permease C-terminal" evidence="7">
    <location>
        <begin position="631"/>
        <end position="746"/>
    </location>
</feature>
<dbReference type="AlphaFoldDB" id="A0A0D6DWV8"/>
<dbReference type="GO" id="GO:0005886">
    <property type="term" value="C:plasma membrane"/>
    <property type="evidence" value="ECO:0007669"/>
    <property type="project" value="UniProtKB-SubCell"/>
</dbReference>
<dbReference type="KEGG" id="lpk:LACPI_1243"/>
<accession>A0A0D6DWV8</accession>
<keyword evidence="5 6" id="KW-0472">Membrane</keyword>
<feature type="transmembrane region" description="Helical" evidence="6">
    <location>
        <begin position="621"/>
        <end position="647"/>
    </location>
</feature>
<feature type="transmembrane region" description="Helical" evidence="6">
    <location>
        <begin position="20"/>
        <end position="40"/>
    </location>
</feature>
<feature type="transmembrane region" description="Helical" evidence="6">
    <location>
        <begin position="345"/>
        <end position="369"/>
    </location>
</feature>
<dbReference type="Pfam" id="PF02687">
    <property type="entry name" value="FtsX"/>
    <property type="match status" value="2"/>
</dbReference>
<evidence type="ECO:0000256" key="2">
    <source>
        <dbReference type="ARBA" id="ARBA00022475"/>
    </source>
</evidence>